<protein>
    <submittedName>
        <fullName evidence="1">Uncharacterized protein</fullName>
    </submittedName>
</protein>
<evidence type="ECO:0000313" key="2">
    <source>
        <dbReference type="Proteomes" id="UP001055420"/>
    </source>
</evidence>
<organism evidence="1 2">
    <name type="scientific">Dyadobacter chenhuakuii</name>
    <dbReference type="NCBI Taxonomy" id="2909339"/>
    <lineage>
        <taxon>Bacteria</taxon>
        <taxon>Pseudomonadati</taxon>
        <taxon>Bacteroidota</taxon>
        <taxon>Cytophagia</taxon>
        <taxon>Cytophagales</taxon>
        <taxon>Spirosomataceae</taxon>
        <taxon>Dyadobacter</taxon>
    </lineage>
</organism>
<proteinExistence type="predicted"/>
<geneLocation type="plasmid" evidence="1 2">
    <name>unnamed</name>
</geneLocation>
<dbReference type="EMBL" id="CP099631">
    <property type="protein sequence ID" value="UTM21781.1"/>
    <property type="molecule type" value="Genomic_DNA"/>
</dbReference>
<keyword evidence="1" id="KW-0614">Plasmid</keyword>
<name>A0ABY5E729_9BACT</name>
<reference evidence="1" key="1">
    <citation type="submission" date="2022-06" db="EMBL/GenBank/DDBJ databases">
        <title>Novel species in genus Dyadobacter.</title>
        <authorList>
            <person name="Ma C."/>
        </authorList>
    </citation>
    <scope>NUCLEOTIDE SEQUENCE</scope>
    <source>
        <strain evidence="1">CY22</strain>
        <plasmid evidence="1">unnamed</plasmid>
    </source>
</reference>
<keyword evidence="2" id="KW-1185">Reference proteome</keyword>
<dbReference type="Proteomes" id="UP001055420">
    <property type="component" value="Plasmid unnamed"/>
</dbReference>
<gene>
    <name evidence="1" type="ORF">NFI80_25235</name>
</gene>
<sequence>MPTELKHTDMSLFRVSPIKELKQFYAEQLPDLSEDKIEGLTRAWYEKFGPGDNLPSPFQKHIFEDEGAYLKYYQRETIENGKGAVYHFEFYLLDQPDKTGSFSLSDLKEANILTSRSKFIAFIKEQIKKVSE</sequence>
<dbReference type="RefSeq" id="WP_254414223.1">
    <property type="nucleotide sequence ID" value="NZ_CP099631.1"/>
</dbReference>
<evidence type="ECO:0000313" key="1">
    <source>
        <dbReference type="EMBL" id="UTM21781.1"/>
    </source>
</evidence>
<accession>A0ABY5E729</accession>